<sequence>MNHCVAARDEVRSSVTVSVGVSDKRDTLVCPKPRRLGLINTMANEQIRSLRWHMSYQSELGDSKPGSELLDIILSKGAYAVEQTCTQAASSPPFFCGSPPSRVSNPLIQDAHFGDAKVTPVSPRSIPIPSGVSSSPSSSARKGACGRANFGNKPAVRVEGFDCLDRDRRNCSIPTMA</sequence>
<organism evidence="2">
    <name type="scientific">Daucus carota subsp. sativus</name>
    <name type="common">Carrot</name>
    <dbReference type="NCBI Taxonomy" id="79200"/>
    <lineage>
        <taxon>Eukaryota</taxon>
        <taxon>Viridiplantae</taxon>
        <taxon>Streptophyta</taxon>
        <taxon>Embryophyta</taxon>
        <taxon>Tracheophyta</taxon>
        <taxon>Spermatophyta</taxon>
        <taxon>Magnoliopsida</taxon>
        <taxon>eudicotyledons</taxon>
        <taxon>Gunneridae</taxon>
        <taxon>Pentapetalae</taxon>
        <taxon>asterids</taxon>
        <taxon>campanulids</taxon>
        <taxon>Apiales</taxon>
        <taxon>Apiaceae</taxon>
        <taxon>Apioideae</taxon>
        <taxon>Scandiceae</taxon>
        <taxon>Daucinae</taxon>
        <taxon>Daucus</taxon>
        <taxon>Daucus sect. Daucus</taxon>
    </lineage>
</organism>
<dbReference type="EMBL" id="LNRQ01000009">
    <property type="protein sequence ID" value="KZM82588.1"/>
    <property type="molecule type" value="Genomic_DNA"/>
</dbReference>
<dbReference type="Gramene" id="KZM82588">
    <property type="protein sequence ID" value="KZM82588"/>
    <property type="gene ID" value="DCAR_030157"/>
</dbReference>
<feature type="compositionally biased region" description="Low complexity" evidence="1">
    <location>
        <begin position="120"/>
        <end position="139"/>
    </location>
</feature>
<dbReference type="STRING" id="79200.A0A175YHE5"/>
<feature type="region of interest" description="Disordered" evidence="1">
    <location>
        <begin position="119"/>
        <end position="146"/>
    </location>
</feature>
<dbReference type="AlphaFoldDB" id="A0A175YHE5"/>
<reference evidence="3" key="2">
    <citation type="submission" date="2022-03" db="EMBL/GenBank/DDBJ databases">
        <title>Draft title - Genomic analysis of global carrot germplasm unveils the trajectory of domestication and the origin of high carotenoid orange carrot.</title>
        <authorList>
            <person name="Iorizzo M."/>
            <person name="Ellison S."/>
            <person name="Senalik D."/>
            <person name="Macko-Podgorni A."/>
            <person name="Grzebelus D."/>
            <person name="Bostan H."/>
            <person name="Rolling W."/>
            <person name="Curaba J."/>
            <person name="Simon P."/>
        </authorList>
    </citation>
    <scope>NUCLEOTIDE SEQUENCE</scope>
    <source>
        <tissue evidence="3">Leaf</tissue>
    </source>
</reference>
<name>A0A175YHE5_DAUCS</name>
<dbReference type="PANTHER" id="PTHR33384">
    <property type="entry name" value="EXPRESSED PROTEIN"/>
    <property type="match status" value="1"/>
</dbReference>
<keyword evidence="4" id="KW-1185">Reference proteome</keyword>
<reference evidence="2" key="1">
    <citation type="journal article" date="2016" name="Nat. Genet.">
        <title>A high-quality carrot genome assembly provides new insights into carotenoid accumulation and asterid genome evolution.</title>
        <authorList>
            <person name="Iorizzo M."/>
            <person name="Ellison S."/>
            <person name="Senalik D."/>
            <person name="Zeng P."/>
            <person name="Satapoomin P."/>
            <person name="Huang J."/>
            <person name="Bowman M."/>
            <person name="Iovene M."/>
            <person name="Sanseverino W."/>
            <person name="Cavagnaro P."/>
            <person name="Yildiz M."/>
            <person name="Macko-Podgorni A."/>
            <person name="Moranska E."/>
            <person name="Grzebelus E."/>
            <person name="Grzebelus D."/>
            <person name="Ashrafi H."/>
            <person name="Zheng Z."/>
            <person name="Cheng S."/>
            <person name="Spooner D."/>
            <person name="Van Deynze A."/>
            <person name="Simon P."/>
        </authorList>
    </citation>
    <scope>NUCLEOTIDE SEQUENCE [LARGE SCALE GENOMIC DNA]</scope>
    <source>
        <tissue evidence="2">Leaf</tissue>
    </source>
</reference>
<accession>A0A175YHE5</accession>
<protein>
    <submittedName>
        <fullName evidence="2">Uncharacterized protein</fullName>
    </submittedName>
</protein>
<evidence type="ECO:0000313" key="3">
    <source>
        <dbReference type="EMBL" id="WOH15491.1"/>
    </source>
</evidence>
<dbReference type="EMBL" id="CP093351">
    <property type="protein sequence ID" value="WOH15491.1"/>
    <property type="molecule type" value="Genomic_DNA"/>
</dbReference>
<evidence type="ECO:0000313" key="4">
    <source>
        <dbReference type="Proteomes" id="UP000077755"/>
    </source>
</evidence>
<dbReference type="PANTHER" id="PTHR33384:SF1">
    <property type="entry name" value="EXPRESSED PROTEIN"/>
    <property type="match status" value="1"/>
</dbReference>
<proteinExistence type="predicted"/>
<dbReference type="OMA" id="CESKAET"/>
<evidence type="ECO:0000313" key="2">
    <source>
        <dbReference type="EMBL" id="KZM82588.1"/>
    </source>
</evidence>
<evidence type="ECO:0000256" key="1">
    <source>
        <dbReference type="SAM" id="MobiDB-lite"/>
    </source>
</evidence>
<dbReference type="Proteomes" id="UP000077755">
    <property type="component" value="Chromosome 9"/>
</dbReference>
<gene>
    <name evidence="2" type="ORF">DCAR_030157</name>
    <name evidence="3" type="ORF">DCAR_0935032</name>
</gene>
<dbReference type="KEGG" id="dcr:108200311"/>
<dbReference type="OrthoDB" id="1917254at2759"/>